<dbReference type="AlphaFoldDB" id="A0A4R4UUG4"/>
<dbReference type="InterPro" id="IPR036188">
    <property type="entry name" value="FAD/NAD-bd_sf"/>
</dbReference>
<name>A0A4R4UUG4_9PSEU</name>
<protein>
    <submittedName>
        <fullName evidence="2">FAD-binding oxidoreductase</fullName>
    </submittedName>
</protein>
<dbReference type="RefSeq" id="WP_132622417.1">
    <property type="nucleotide sequence ID" value="NZ_SMKV01000011.1"/>
</dbReference>
<dbReference type="SUPFAM" id="SSF51905">
    <property type="entry name" value="FAD/NAD(P)-binding domain"/>
    <property type="match status" value="1"/>
</dbReference>
<sequence length="411" mass="44538">MRRVLIVGAGQAGLQLALTLQAERYDVTLISAQTAEQIRSGRVMSTQSMYYQTLEIERRHGLGLWDDTAPQLTGLRVSVASPEGERVIDWMAPLKGYALSIDQRVKMSAWLELFAERGGTIDHRELSVTELDEIAPDFDLVVVAAGKSELGALFERDAQRSPYTEPQRELSVAYVRGTHNSSDPDDSSAARFNALAGIGEVISYPGHTLDGACEILLLEGVPGGPLDAFDDRPEPQRQWERMLGLLREHCPWEHERFADAELTDEGGTLAGAVTPTVSKPTGQLPSGRLVLGLGDSVVLNDPVTGQGSNAACQSAQIYLESILANGDGAFDWGWMQSTFDRYWTFAKHVTSWANAALQPPPPHVLNVFGAAAQLPAVGERFADGFANPDDMASWFLDPNAADAFIAECAAA</sequence>
<feature type="domain" description="Styrene monooxygenase StyA putative substrate binding" evidence="1">
    <location>
        <begin position="146"/>
        <end position="256"/>
    </location>
</feature>
<dbReference type="EMBL" id="SMKV01000011">
    <property type="protein sequence ID" value="TDC93162.1"/>
    <property type="molecule type" value="Genomic_DNA"/>
</dbReference>
<dbReference type="OrthoDB" id="3414915at2"/>
<proteinExistence type="predicted"/>
<evidence type="ECO:0000259" key="1">
    <source>
        <dbReference type="Pfam" id="PF17885"/>
    </source>
</evidence>
<reference evidence="2 3" key="1">
    <citation type="submission" date="2019-03" db="EMBL/GenBank/DDBJ databases">
        <title>Draft genome sequences of novel Actinobacteria.</title>
        <authorList>
            <person name="Sahin N."/>
            <person name="Ay H."/>
            <person name="Saygin H."/>
        </authorList>
    </citation>
    <scope>NUCLEOTIDE SEQUENCE [LARGE SCALE GENOMIC DNA]</scope>
    <source>
        <strain evidence="2 3">16K404</strain>
    </source>
</reference>
<dbReference type="Pfam" id="PF17885">
    <property type="entry name" value="Smoa_sbd"/>
    <property type="match status" value="1"/>
</dbReference>
<dbReference type="Proteomes" id="UP000294744">
    <property type="component" value="Unassembled WGS sequence"/>
</dbReference>
<organism evidence="2 3">
    <name type="scientific">Saccharopolyspora aridisoli</name>
    <dbReference type="NCBI Taxonomy" id="2530385"/>
    <lineage>
        <taxon>Bacteria</taxon>
        <taxon>Bacillati</taxon>
        <taxon>Actinomycetota</taxon>
        <taxon>Actinomycetes</taxon>
        <taxon>Pseudonocardiales</taxon>
        <taxon>Pseudonocardiaceae</taxon>
        <taxon>Saccharopolyspora</taxon>
    </lineage>
</organism>
<dbReference type="Gene3D" id="3.30.9.40">
    <property type="match status" value="1"/>
</dbReference>
<comment type="caution">
    <text evidence="2">The sequence shown here is derived from an EMBL/GenBank/DDBJ whole genome shotgun (WGS) entry which is preliminary data.</text>
</comment>
<dbReference type="PRINTS" id="PR00420">
    <property type="entry name" value="RNGMNOXGNASE"/>
</dbReference>
<accession>A0A4R4UUG4</accession>
<evidence type="ECO:0000313" key="2">
    <source>
        <dbReference type="EMBL" id="TDC93162.1"/>
    </source>
</evidence>
<evidence type="ECO:0000313" key="3">
    <source>
        <dbReference type="Proteomes" id="UP000294744"/>
    </source>
</evidence>
<dbReference type="InterPro" id="IPR041654">
    <property type="entry name" value="StyA_sbd"/>
</dbReference>
<keyword evidence="3" id="KW-1185">Reference proteome</keyword>
<dbReference type="Gene3D" id="3.50.50.60">
    <property type="entry name" value="FAD/NAD(P)-binding domain"/>
    <property type="match status" value="2"/>
</dbReference>
<gene>
    <name evidence="2" type="ORF">E1161_11340</name>
</gene>